<dbReference type="OrthoDB" id="1694274at2759"/>
<gene>
    <name evidence="2" type="ORF">Mgra_00007046</name>
</gene>
<dbReference type="InterPro" id="IPR023214">
    <property type="entry name" value="HAD_sf"/>
</dbReference>
<feature type="non-terminal residue" evidence="2">
    <location>
        <position position="1"/>
    </location>
</feature>
<proteinExistence type="predicted"/>
<reference evidence="2" key="1">
    <citation type="journal article" date="2020" name="Ecol. Evol.">
        <title>Genome structure and content of the rice root-knot nematode (Meloidogyne graminicola).</title>
        <authorList>
            <person name="Phan N.T."/>
            <person name="Danchin E.G.J."/>
            <person name="Klopp C."/>
            <person name="Perfus-Barbeoch L."/>
            <person name="Kozlowski D.K."/>
            <person name="Koutsovoulos G.D."/>
            <person name="Lopez-Roques C."/>
            <person name="Bouchez O."/>
            <person name="Zahm M."/>
            <person name="Besnard G."/>
            <person name="Bellafiore S."/>
        </authorList>
    </citation>
    <scope>NUCLEOTIDE SEQUENCE</scope>
    <source>
        <strain evidence="2">VN-18</strain>
    </source>
</reference>
<evidence type="ECO:0000313" key="2">
    <source>
        <dbReference type="EMBL" id="KAF7633551.1"/>
    </source>
</evidence>
<dbReference type="Proteomes" id="UP000605970">
    <property type="component" value="Unassembled WGS sequence"/>
</dbReference>
<accession>A0A8S9ZJV8</accession>
<dbReference type="Gene3D" id="1.10.150.240">
    <property type="entry name" value="Putative phosphatase, domain 2"/>
    <property type="match status" value="1"/>
</dbReference>
<name>A0A8S9ZJV8_9BILA</name>
<comment type="caution">
    <text evidence="2">The sequence shown here is derived from an EMBL/GenBank/DDBJ whole genome shotgun (WGS) entry which is preliminary data.</text>
</comment>
<feature type="signal peptide" evidence="1">
    <location>
        <begin position="1"/>
        <end position="26"/>
    </location>
</feature>
<dbReference type="Gene3D" id="3.40.50.1000">
    <property type="entry name" value="HAD superfamily/HAD-like"/>
    <property type="match status" value="1"/>
</dbReference>
<sequence>MFNLLHNLLILEMLLTFSLMQKKVETEQTNYLSPSVEAVVHSFDEEAIDVNQLHNFLFSEETDELVSHFPDLSEERSVIEGPISTTRQKKGILFAFIGVFINIEKRQKLETMKDYVESRTQLKKALRSFENGNFTLYDDVEPEYVSLCGVVHQKNNCFGSQNQIVDRAITLLDEANYKIAILANTGFLEENLKIPEIKKDERYEIIESSVIKETLPEKEFFKKVTEVLGLSAEELVLIDESDENVKNARLVGIDSIMIEDGDLVSAMKNLGSIL</sequence>
<dbReference type="EMBL" id="JABEBT010000074">
    <property type="protein sequence ID" value="KAF7633551.1"/>
    <property type="molecule type" value="Genomic_DNA"/>
</dbReference>
<evidence type="ECO:0000313" key="3">
    <source>
        <dbReference type="Proteomes" id="UP000605970"/>
    </source>
</evidence>
<evidence type="ECO:0000256" key="1">
    <source>
        <dbReference type="SAM" id="SignalP"/>
    </source>
</evidence>
<dbReference type="SUPFAM" id="SSF56784">
    <property type="entry name" value="HAD-like"/>
    <property type="match status" value="1"/>
</dbReference>
<dbReference type="InterPro" id="IPR023198">
    <property type="entry name" value="PGP-like_dom2"/>
</dbReference>
<dbReference type="InterPro" id="IPR036412">
    <property type="entry name" value="HAD-like_sf"/>
</dbReference>
<organism evidence="2 3">
    <name type="scientific">Meloidogyne graminicola</name>
    <dbReference type="NCBI Taxonomy" id="189291"/>
    <lineage>
        <taxon>Eukaryota</taxon>
        <taxon>Metazoa</taxon>
        <taxon>Ecdysozoa</taxon>
        <taxon>Nematoda</taxon>
        <taxon>Chromadorea</taxon>
        <taxon>Rhabditida</taxon>
        <taxon>Tylenchina</taxon>
        <taxon>Tylenchomorpha</taxon>
        <taxon>Tylenchoidea</taxon>
        <taxon>Meloidogynidae</taxon>
        <taxon>Meloidogyninae</taxon>
        <taxon>Meloidogyne</taxon>
    </lineage>
</organism>
<keyword evidence="1" id="KW-0732">Signal</keyword>
<dbReference type="AlphaFoldDB" id="A0A8S9ZJV8"/>
<keyword evidence="3" id="KW-1185">Reference proteome</keyword>
<feature type="chain" id="PRO_5035901423" evidence="1">
    <location>
        <begin position="27"/>
        <end position="274"/>
    </location>
</feature>
<protein>
    <submittedName>
        <fullName evidence="2">Uncharacterized protein</fullName>
    </submittedName>
</protein>